<accession>A0AAV0KLQ8</accession>
<dbReference type="EMBL" id="CAMGYJ010000005">
    <property type="protein sequence ID" value="CAI0423354.1"/>
    <property type="molecule type" value="Genomic_DNA"/>
</dbReference>
<gene>
    <name evidence="1" type="ORF">LITE_LOCUS19488</name>
</gene>
<keyword evidence="2" id="KW-1185">Reference proteome</keyword>
<reference evidence="1" key="1">
    <citation type="submission" date="2022-08" db="EMBL/GenBank/DDBJ databases">
        <authorList>
            <person name="Gutierrez-Valencia J."/>
        </authorList>
    </citation>
    <scope>NUCLEOTIDE SEQUENCE</scope>
</reference>
<proteinExistence type="predicted"/>
<evidence type="ECO:0000313" key="1">
    <source>
        <dbReference type="EMBL" id="CAI0423354.1"/>
    </source>
</evidence>
<organism evidence="1 2">
    <name type="scientific">Linum tenue</name>
    <dbReference type="NCBI Taxonomy" id="586396"/>
    <lineage>
        <taxon>Eukaryota</taxon>
        <taxon>Viridiplantae</taxon>
        <taxon>Streptophyta</taxon>
        <taxon>Embryophyta</taxon>
        <taxon>Tracheophyta</taxon>
        <taxon>Spermatophyta</taxon>
        <taxon>Magnoliopsida</taxon>
        <taxon>eudicotyledons</taxon>
        <taxon>Gunneridae</taxon>
        <taxon>Pentapetalae</taxon>
        <taxon>rosids</taxon>
        <taxon>fabids</taxon>
        <taxon>Malpighiales</taxon>
        <taxon>Linaceae</taxon>
        <taxon>Linum</taxon>
    </lineage>
</organism>
<name>A0AAV0KLQ8_9ROSI</name>
<comment type="caution">
    <text evidence="1">The sequence shown here is derived from an EMBL/GenBank/DDBJ whole genome shotgun (WGS) entry which is preliminary data.</text>
</comment>
<sequence>MEWFSTKQISYSKPIMMRRKKVTITSLQLLSTQFSVPGLQHFHGATEGSLAP</sequence>
<dbReference type="Proteomes" id="UP001154282">
    <property type="component" value="Unassembled WGS sequence"/>
</dbReference>
<evidence type="ECO:0000313" key="2">
    <source>
        <dbReference type="Proteomes" id="UP001154282"/>
    </source>
</evidence>
<dbReference type="AlphaFoldDB" id="A0AAV0KLQ8"/>
<protein>
    <submittedName>
        <fullName evidence="1">Uncharacterized protein</fullName>
    </submittedName>
</protein>